<dbReference type="AlphaFoldDB" id="A0A8B7P7R9"/>
<dbReference type="InterPro" id="IPR011022">
    <property type="entry name" value="Arrestin_C-like"/>
</dbReference>
<dbReference type="GeneID" id="108678164"/>
<protein>
    <submittedName>
        <fullName evidence="5">Arrestin homolog</fullName>
    </submittedName>
</protein>
<dbReference type="PANTHER" id="PTHR11792">
    <property type="entry name" value="ARRESTIN"/>
    <property type="match status" value="1"/>
</dbReference>
<dbReference type="GO" id="GO:0002031">
    <property type="term" value="P:G protein-coupled receptor internalization"/>
    <property type="evidence" value="ECO:0007669"/>
    <property type="project" value="TreeGrafter"/>
</dbReference>
<evidence type="ECO:0000259" key="3">
    <source>
        <dbReference type="SMART" id="SM01017"/>
    </source>
</evidence>
<dbReference type="PRINTS" id="PR00309">
    <property type="entry name" value="ARRESTIN"/>
</dbReference>
<evidence type="ECO:0000313" key="4">
    <source>
        <dbReference type="Proteomes" id="UP000694843"/>
    </source>
</evidence>
<dbReference type="GO" id="GO:0007165">
    <property type="term" value="P:signal transduction"/>
    <property type="evidence" value="ECO:0007669"/>
    <property type="project" value="InterPro"/>
</dbReference>
<accession>A0A8B7P7R9</accession>
<dbReference type="SMART" id="SM01017">
    <property type="entry name" value="Arrestin_C"/>
    <property type="match status" value="1"/>
</dbReference>
<feature type="compositionally biased region" description="Low complexity" evidence="2">
    <location>
        <begin position="572"/>
        <end position="587"/>
    </location>
</feature>
<dbReference type="Proteomes" id="UP000694843">
    <property type="component" value="Unplaced"/>
</dbReference>
<dbReference type="GO" id="GO:0005737">
    <property type="term" value="C:cytoplasm"/>
    <property type="evidence" value="ECO:0007669"/>
    <property type="project" value="TreeGrafter"/>
</dbReference>
<dbReference type="KEGG" id="hazt:108678164"/>
<feature type="region of interest" description="Disordered" evidence="2">
    <location>
        <begin position="499"/>
        <end position="548"/>
    </location>
</feature>
<dbReference type="InterPro" id="IPR014752">
    <property type="entry name" value="Arrestin-like_C"/>
</dbReference>
<feature type="region of interest" description="Disordered" evidence="2">
    <location>
        <begin position="572"/>
        <end position="656"/>
    </location>
</feature>
<evidence type="ECO:0000256" key="1">
    <source>
        <dbReference type="ARBA" id="ARBA00005298"/>
    </source>
</evidence>
<dbReference type="InterPro" id="IPR014753">
    <property type="entry name" value="Arrestin_N"/>
</dbReference>
<feature type="compositionally biased region" description="Basic and acidic residues" evidence="2">
    <location>
        <begin position="598"/>
        <end position="608"/>
    </location>
</feature>
<organism evidence="4 5">
    <name type="scientific">Hyalella azteca</name>
    <name type="common">Amphipod</name>
    <dbReference type="NCBI Taxonomy" id="294128"/>
    <lineage>
        <taxon>Eukaryota</taxon>
        <taxon>Metazoa</taxon>
        <taxon>Ecdysozoa</taxon>
        <taxon>Arthropoda</taxon>
        <taxon>Crustacea</taxon>
        <taxon>Multicrustacea</taxon>
        <taxon>Malacostraca</taxon>
        <taxon>Eumalacostraca</taxon>
        <taxon>Peracarida</taxon>
        <taxon>Amphipoda</taxon>
        <taxon>Senticaudata</taxon>
        <taxon>Talitrida</taxon>
        <taxon>Talitroidea</taxon>
        <taxon>Hyalellidae</taxon>
        <taxon>Hyalella</taxon>
    </lineage>
</organism>
<dbReference type="InterPro" id="IPR000698">
    <property type="entry name" value="Arrestin"/>
</dbReference>
<dbReference type="GO" id="GO:0001664">
    <property type="term" value="F:G protein-coupled receptor binding"/>
    <property type="evidence" value="ECO:0007669"/>
    <property type="project" value="TreeGrafter"/>
</dbReference>
<dbReference type="SUPFAM" id="SSF81296">
    <property type="entry name" value="E set domains"/>
    <property type="match status" value="2"/>
</dbReference>
<feature type="domain" description="Arrestin C-terminal-like" evidence="3">
    <location>
        <begin position="194"/>
        <end position="354"/>
    </location>
</feature>
<dbReference type="Gene3D" id="2.60.40.840">
    <property type="match status" value="1"/>
</dbReference>
<dbReference type="InterPro" id="IPR011021">
    <property type="entry name" value="Arrestin-like_N"/>
</dbReference>
<evidence type="ECO:0000313" key="5">
    <source>
        <dbReference type="RefSeq" id="XP_018022005.1"/>
    </source>
</evidence>
<dbReference type="Gene3D" id="2.60.40.640">
    <property type="match status" value="1"/>
</dbReference>
<sequence length="656" mass="70881">MNHARVFKKTSPNGKLTVYVEKRELAQSEGQMQPVQGVMLVDTSYAKDRKIYGQFVLTFRYGREDEEVMGLRFCNEACLCAEQLWPKESAPKVAPDKLTPLQDTLVRRLGAGAVPFCFSLSTHAPPSVTLLPARNYNGAPIGTTYDLRIFVGESVEQRPHKRSSVRMGMKLYQVSGPVSGPLPSATSSKQFLLTEGHVSVEASLDKQVYERDEEILVNISVTNNSSKTVKKIKVFIVQFVDVAMFSNGKFKNMVASLHSTDGCPISPGGSLSRTYSLCPQKGTVKNWIALEEFYEQESFLASTVQKLDNGERNVFAIYVSYYVKVKVLTNSLSALGGEVTVKVPFKLMRRTAPLDDLCLNNPPASGGGETARALQAIGPAINGHSSMPHSKSLGDLTTSSLPLDSQKHSLAGPSATLSLGKDQMTSPSAATSSSNTNGSNTVTAIVQCHVPAGSRHQGSSQARATSVDLPYHCSSSDMGRFKTGLKIFAGGMCRGFSNSSKSARNDHKNEHGGSSTSSSDDIRPADDNDKEDKAQKEPAIIRKDSANEFFLSTTQHDSDDKRGFKSCHRTSQCSTTSQCSHNTSQSTMATSPAEEFSDCPKEAEDRSTKAKSHKPTSVPSTPMLRPASGTYQSAAKHSALKGRRNSNPAAGSTKDS</sequence>
<name>A0A8B7P7R9_HYAAZ</name>
<proteinExistence type="inferred from homology"/>
<reference evidence="5" key="1">
    <citation type="submission" date="2025-08" db="UniProtKB">
        <authorList>
            <consortium name="RefSeq"/>
        </authorList>
    </citation>
    <scope>IDENTIFICATION</scope>
    <source>
        <tissue evidence="5">Whole organism</tissue>
    </source>
</reference>
<feature type="compositionally biased region" description="Low complexity" evidence="2">
    <location>
        <begin position="425"/>
        <end position="439"/>
    </location>
</feature>
<dbReference type="Pfam" id="PF00339">
    <property type="entry name" value="Arrestin_N"/>
    <property type="match status" value="1"/>
</dbReference>
<feature type="compositionally biased region" description="Basic and acidic residues" evidence="2">
    <location>
        <begin position="520"/>
        <end position="546"/>
    </location>
</feature>
<dbReference type="Pfam" id="PF02752">
    <property type="entry name" value="Arrestin_C"/>
    <property type="match status" value="1"/>
</dbReference>
<dbReference type="OrthoDB" id="6500995at2759"/>
<evidence type="ECO:0000256" key="2">
    <source>
        <dbReference type="SAM" id="MobiDB-lite"/>
    </source>
</evidence>
<dbReference type="InterPro" id="IPR014756">
    <property type="entry name" value="Ig_E-set"/>
</dbReference>
<keyword evidence="4" id="KW-1185">Reference proteome</keyword>
<feature type="compositionally biased region" description="Polar residues" evidence="2">
    <location>
        <begin position="384"/>
        <end position="403"/>
    </location>
</feature>
<comment type="similarity">
    <text evidence="1">Belongs to the arrestin family.</text>
</comment>
<gene>
    <name evidence="5" type="primary">LOC108678164</name>
</gene>
<feature type="region of interest" description="Disordered" evidence="2">
    <location>
        <begin position="384"/>
        <end position="439"/>
    </location>
</feature>
<dbReference type="RefSeq" id="XP_018022005.1">
    <property type="nucleotide sequence ID" value="XM_018166516.2"/>
</dbReference>
<dbReference type="PANTHER" id="PTHR11792:SF18">
    <property type="entry name" value="FI20035P1"/>
    <property type="match status" value="1"/>
</dbReference>